<dbReference type="EMBL" id="QLYR01000004">
    <property type="protein sequence ID" value="RAQ28715.1"/>
    <property type="molecule type" value="Genomic_DNA"/>
</dbReference>
<protein>
    <submittedName>
        <fullName evidence="2">Sugar phosphate isomerase/epimerase</fullName>
    </submittedName>
</protein>
<dbReference type="PANTHER" id="PTHR12110">
    <property type="entry name" value="HYDROXYPYRUVATE ISOMERASE"/>
    <property type="match status" value="1"/>
</dbReference>
<dbReference type="PANTHER" id="PTHR12110:SF53">
    <property type="entry name" value="BLR5974 PROTEIN"/>
    <property type="match status" value="1"/>
</dbReference>
<sequence>MKKRIIGLSTCGEKDLSLKGFQLYADNGIGAMEISVSADAHKQLDCAALRHNAAETGVQLWSYHLPFEPFEANDISSLNERIRRISIDLQKGLLEKAAALGCRKAVIHPSGEPLDEAERAARLEQAKKSLSVLAAFAAGAGLQLAVENLPRTCLGRNAGEILSLLQADERLGLCFDTNHLLGESTEFFLHRCASRIVTIHVSDYDYRNERHWLPGEGKIDWPLVACMLETAGYRGPWLYEVGFETPPTIARDRALTYADFLRNAGEIFRGEAPAPLGTPLPNLPHWSGA</sequence>
<feature type="domain" description="Xylose isomerase-like TIM barrel" evidence="1">
    <location>
        <begin position="21"/>
        <end position="248"/>
    </location>
</feature>
<dbReference type="Pfam" id="PF01261">
    <property type="entry name" value="AP_endonuc_2"/>
    <property type="match status" value="1"/>
</dbReference>
<organism evidence="2 3">
    <name type="scientific">Hydrogeniiclostridium mannosilyticum</name>
    <dbReference type="NCBI Taxonomy" id="2764322"/>
    <lineage>
        <taxon>Bacteria</taxon>
        <taxon>Bacillati</taxon>
        <taxon>Bacillota</taxon>
        <taxon>Clostridia</taxon>
        <taxon>Eubacteriales</taxon>
        <taxon>Acutalibacteraceae</taxon>
        <taxon>Hydrogeniiclostridium</taxon>
    </lineage>
</organism>
<accession>A0A328UG34</accession>
<reference evidence="2 3" key="1">
    <citation type="submission" date="2018-06" db="EMBL/GenBank/DDBJ databases">
        <title>Noncontiguous genome sequence of Ruminococcaceae bacterium ASD2818.</title>
        <authorList>
            <person name="Chaplin A.V."/>
            <person name="Sokolova S.R."/>
            <person name="Kochetkova T.O."/>
            <person name="Goltsov A.Y."/>
            <person name="Trofimov D.Y."/>
            <person name="Efimov B.A."/>
        </authorList>
    </citation>
    <scope>NUCLEOTIDE SEQUENCE [LARGE SCALE GENOMIC DNA]</scope>
    <source>
        <strain evidence="2 3">ASD2818</strain>
    </source>
</reference>
<comment type="caution">
    <text evidence="2">The sequence shown here is derived from an EMBL/GenBank/DDBJ whole genome shotgun (WGS) entry which is preliminary data.</text>
</comment>
<dbReference type="InterPro" id="IPR050312">
    <property type="entry name" value="IolE/XylAMocC-like"/>
</dbReference>
<dbReference type="GO" id="GO:0016853">
    <property type="term" value="F:isomerase activity"/>
    <property type="evidence" value="ECO:0007669"/>
    <property type="project" value="UniProtKB-KW"/>
</dbReference>
<dbReference type="Proteomes" id="UP000249377">
    <property type="component" value="Unassembled WGS sequence"/>
</dbReference>
<gene>
    <name evidence="2" type="ORF">DPQ25_07940</name>
</gene>
<evidence type="ECO:0000259" key="1">
    <source>
        <dbReference type="Pfam" id="PF01261"/>
    </source>
</evidence>
<dbReference type="RefSeq" id="WP_112332638.1">
    <property type="nucleotide sequence ID" value="NZ_QLYR01000004.1"/>
</dbReference>
<name>A0A328UG34_9FIRM</name>
<evidence type="ECO:0000313" key="2">
    <source>
        <dbReference type="EMBL" id="RAQ28715.1"/>
    </source>
</evidence>
<dbReference type="Gene3D" id="3.20.20.150">
    <property type="entry name" value="Divalent-metal-dependent TIM barrel enzymes"/>
    <property type="match status" value="1"/>
</dbReference>
<evidence type="ECO:0000313" key="3">
    <source>
        <dbReference type="Proteomes" id="UP000249377"/>
    </source>
</evidence>
<dbReference type="SUPFAM" id="SSF51658">
    <property type="entry name" value="Xylose isomerase-like"/>
    <property type="match status" value="1"/>
</dbReference>
<keyword evidence="3" id="KW-1185">Reference proteome</keyword>
<keyword evidence="2" id="KW-0413">Isomerase</keyword>
<dbReference type="InterPro" id="IPR036237">
    <property type="entry name" value="Xyl_isomerase-like_sf"/>
</dbReference>
<dbReference type="AlphaFoldDB" id="A0A328UG34"/>
<proteinExistence type="predicted"/>
<dbReference type="InterPro" id="IPR013022">
    <property type="entry name" value="Xyl_isomerase-like_TIM-brl"/>
</dbReference>